<dbReference type="Gene3D" id="1.25.40.10">
    <property type="entry name" value="Tetratricopeptide repeat domain"/>
    <property type="match status" value="1"/>
</dbReference>
<dbReference type="GO" id="GO:0030288">
    <property type="term" value="C:outer membrane-bounded periplasmic space"/>
    <property type="evidence" value="ECO:0007669"/>
    <property type="project" value="UniProtKB-UniRule"/>
</dbReference>
<evidence type="ECO:0000256" key="2">
    <source>
        <dbReference type="SAM" id="MobiDB-lite"/>
    </source>
</evidence>
<comment type="similarity">
    <text evidence="1">Belongs to the CpoB family.</text>
</comment>
<feature type="signal peptide" evidence="1">
    <location>
        <begin position="1"/>
        <end position="24"/>
    </location>
</feature>
<name>A0A1G9B2Z9_9RHOB</name>
<feature type="compositionally biased region" description="Pro residues" evidence="2">
    <location>
        <begin position="134"/>
        <end position="144"/>
    </location>
</feature>
<feature type="region of interest" description="Disordered" evidence="2">
    <location>
        <begin position="127"/>
        <end position="149"/>
    </location>
</feature>
<dbReference type="RefSeq" id="WP_092499061.1">
    <property type="nucleotide sequence ID" value="NZ_FNFV01000002.1"/>
</dbReference>
<feature type="coiled-coil region" evidence="1">
    <location>
        <begin position="21"/>
        <end position="95"/>
    </location>
</feature>
<dbReference type="EMBL" id="FNFV01000002">
    <property type="protein sequence ID" value="SDK33360.1"/>
    <property type="molecule type" value="Genomic_DNA"/>
</dbReference>
<feature type="chain" id="PRO_5011802561" description="Cell division coordinator CpoB" evidence="1">
    <location>
        <begin position="25"/>
        <end position="276"/>
    </location>
</feature>
<dbReference type="STRING" id="990712.SAMN05216257_102364"/>
<dbReference type="AlphaFoldDB" id="A0A1G9B2Z9"/>
<keyword evidence="4" id="KW-1185">Reference proteome</keyword>
<dbReference type="Pfam" id="PF13432">
    <property type="entry name" value="TPR_16"/>
    <property type="match status" value="1"/>
</dbReference>
<keyword evidence="1" id="KW-0132">Cell division</keyword>
<keyword evidence="1" id="KW-0574">Periplasm</keyword>
<gene>
    <name evidence="1" type="primary">cpoB</name>
    <name evidence="3" type="ORF">SAMN05216257_102364</name>
</gene>
<keyword evidence="1" id="KW-0175">Coiled coil</keyword>
<accession>A0A1G9B2Z9</accession>
<protein>
    <recommendedName>
        <fullName evidence="1">Cell division coordinator CpoB</fullName>
    </recommendedName>
</protein>
<reference evidence="4" key="1">
    <citation type="submission" date="2016-10" db="EMBL/GenBank/DDBJ databases">
        <authorList>
            <person name="Varghese N."/>
            <person name="Submissions S."/>
        </authorList>
    </citation>
    <scope>NUCLEOTIDE SEQUENCE [LARGE SCALE GENOMIC DNA]</scope>
    <source>
        <strain evidence="4">CGMCC 1.10789</strain>
    </source>
</reference>
<evidence type="ECO:0000313" key="4">
    <source>
        <dbReference type="Proteomes" id="UP000199328"/>
    </source>
</evidence>
<dbReference type="InterPro" id="IPR011990">
    <property type="entry name" value="TPR-like_helical_dom_sf"/>
</dbReference>
<comment type="subcellular location">
    <subcellularLocation>
        <location evidence="1">Periplasm</location>
    </subcellularLocation>
</comment>
<dbReference type="InterPro" id="IPR034706">
    <property type="entry name" value="CpoB"/>
</dbReference>
<evidence type="ECO:0000313" key="3">
    <source>
        <dbReference type="EMBL" id="SDK33360.1"/>
    </source>
</evidence>
<dbReference type="Pfam" id="PF13174">
    <property type="entry name" value="TPR_6"/>
    <property type="match status" value="1"/>
</dbReference>
<dbReference type="SUPFAM" id="SSF48452">
    <property type="entry name" value="TPR-like"/>
    <property type="match status" value="1"/>
</dbReference>
<dbReference type="OrthoDB" id="9763909at2"/>
<sequence length="276" mass="29288" precursor="true">MRQGALAAGLALALLGAAPAHLTAQETLADLRQELQVLKVELMRLNRELVTTGGPSAGLAGSSLPERVALIERELRRLTAKTEELQHRIERIVADGTNRIGDIEFRLCELDPKCDISTLGQTRPLGGAQIAPAPVSPPAAPPPSGASELAVGERADFDRALAAHEAGEHARAAELFAAFLETYPGSPLATEALLWRGQALEAEGRSAEAARAYLEAFSSAPEGPEADEALYRLGLMLDELGQREEACVTLGEVVRRFPDTEAAGEAEAARARMACQ</sequence>
<keyword evidence="1" id="KW-0732">Signal</keyword>
<organism evidence="3 4">
    <name type="scientific">Meinhardsimonia xiamenensis</name>
    <dbReference type="NCBI Taxonomy" id="990712"/>
    <lineage>
        <taxon>Bacteria</taxon>
        <taxon>Pseudomonadati</taxon>
        <taxon>Pseudomonadota</taxon>
        <taxon>Alphaproteobacteria</taxon>
        <taxon>Rhodobacterales</taxon>
        <taxon>Paracoccaceae</taxon>
        <taxon>Meinhardsimonia</taxon>
    </lineage>
</organism>
<keyword evidence="1" id="KW-0131">Cell cycle</keyword>
<proteinExistence type="inferred from homology"/>
<dbReference type="InterPro" id="IPR014162">
    <property type="entry name" value="CpoB_C"/>
</dbReference>
<dbReference type="HAMAP" id="MF_02066">
    <property type="entry name" value="CpoB"/>
    <property type="match status" value="1"/>
</dbReference>
<evidence type="ECO:0000256" key="1">
    <source>
        <dbReference type="HAMAP-Rule" id="MF_02066"/>
    </source>
</evidence>
<dbReference type="NCBIfam" id="TIGR02795">
    <property type="entry name" value="tol_pal_ybgF"/>
    <property type="match status" value="1"/>
</dbReference>
<dbReference type="InterPro" id="IPR019734">
    <property type="entry name" value="TPR_rpt"/>
</dbReference>
<comment type="function">
    <text evidence="1">Mediates coordination of peptidoglycan synthesis and outer membrane constriction during cell division.</text>
</comment>
<dbReference type="GO" id="GO:0043093">
    <property type="term" value="P:FtsZ-dependent cytokinesis"/>
    <property type="evidence" value="ECO:0007669"/>
    <property type="project" value="UniProtKB-UniRule"/>
</dbReference>
<dbReference type="Proteomes" id="UP000199328">
    <property type="component" value="Unassembled WGS sequence"/>
</dbReference>